<keyword evidence="4" id="KW-1185">Reference proteome</keyword>
<dbReference type="EMBL" id="LLYW01000061">
    <property type="protein sequence ID" value="KUH31243.1"/>
    <property type="molecule type" value="Genomic_DNA"/>
</dbReference>
<keyword evidence="2" id="KW-0472">Membrane</keyword>
<organism evidence="3 4">
    <name type="scientific">Thermococcus celericrescens</name>
    <dbReference type="NCBI Taxonomy" id="227598"/>
    <lineage>
        <taxon>Archaea</taxon>
        <taxon>Methanobacteriati</taxon>
        <taxon>Methanobacteriota</taxon>
        <taxon>Thermococci</taxon>
        <taxon>Thermococcales</taxon>
        <taxon>Thermococcaceae</taxon>
        <taxon>Thermococcus</taxon>
    </lineage>
</organism>
<dbReference type="STRING" id="227598.APY94_12670"/>
<dbReference type="Proteomes" id="UP000053462">
    <property type="component" value="Unassembled WGS sequence"/>
</dbReference>
<accession>A0A100XVW9</accession>
<feature type="transmembrane region" description="Helical" evidence="2">
    <location>
        <begin position="44"/>
        <end position="62"/>
    </location>
</feature>
<feature type="region of interest" description="Disordered" evidence="1">
    <location>
        <begin position="1"/>
        <end position="42"/>
    </location>
</feature>
<protein>
    <submittedName>
        <fullName evidence="3">Uncharacterized protein</fullName>
    </submittedName>
</protein>
<evidence type="ECO:0000256" key="1">
    <source>
        <dbReference type="SAM" id="MobiDB-lite"/>
    </source>
</evidence>
<evidence type="ECO:0000313" key="3">
    <source>
        <dbReference type="EMBL" id="KUH31243.1"/>
    </source>
</evidence>
<evidence type="ECO:0000313" key="4">
    <source>
        <dbReference type="Proteomes" id="UP000053462"/>
    </source>
</evidence>
<dbReference type="AlphaFoldDB" id="A0A100XVW9"/>
<proteinExistence type="predicted"/>
<feature type="compositionally biased region" description="Polar residues" evidence="1">
    <location>
        <begin position="13"/>
        <end position="23"/>
    </location>
</feature>
<name>A0A100XVW9_9EURY</name>
<gene>
    <name evidence="3" type="ORF">APY94_12670</name>
</gene>
<evidence type="ECO:0000256" key="2">
    <source>
        <dbReference type="SAM" id="Phobius"/>
    </source>
</evidence>
<comment type="caution">
    <text evidence="3">The sequence shown here is derived from an EMBL/GenBank/DDBJ whole genome shotgun (WGS) entry which is preliminary data.</text>
</comment>
<sequence>MTLERAGEEVETRTNGPGNSTVQPEGPTDTPAPTSPSEMGSGGAAYRLLALVAVVLLTGIVLRRR</sequence>
<keyword evidence="2" id="KW-1133">Transmembrane helix</keyword>
<reference evidence="3 4" key="1">
    <citation type="submission" date="2015-10" db="EMBL/GenBank/DDBJ databases">
        <title>Draft genome sequence of Thermococcus celericrescens strain DSM 17994.</title>
        <authorList>
            <person name="Hong S.-J."/>
            <person name="Park C.-E."/>
            <person name="Shin J.-H."/>
        </authorList>
    </citation>
    <scope>NUCLEOTIDE SEQUENCE [LARGE SCALE GENOMIC DNA]</scope>
    <source>
        <strain evidence="3 4">DSM 17994</strain>
    </source>
</reference>
<keyword evidence="2" id="KW-0812">Transmembrane</keyword>
<feature type="compositionally biased region" description="Basic and acidic residues" evidence="1">
    <location>
        <begin position="1"/>
        <end position="12"/>
    </location>
</feature>